<proteinExistence type="predicted"/>
<gene>
    <name evidence="2" type="ORF">Scinn_21220</name>
</gene>
<reference evidence="3" key="1">
    <citation type="submission" date="2020-09" db="EMBL/GenBank/DDBJ databases">
        <title>Whole genome shotgun sequence of Streptomyces cinnamonensis NBRC 15873.</title>
        <authorList>
            <person name="Komaki H."/>
            <person name="Tamura T."/>
        </authorList>
    </citation>
    <scope>NUCLEOTIDE SEQUENCE [LARGE SCALE GENOMIC DNA]</scope>
    <source>
        <strain evidence="3">NBRC 15873</strain>
    </source>
</reference>
<evidence type="ECO:0008006" key="4">
    <source>
        <dbReference type="Google" id="ProtNLM"/>
    </source>
</evidence>
<dbReference type="GeneID" id="86953856"/>
<keyword evidence="3" id="KW-1185">Reference proteome</keyword>
<dbReference type="EMBL" id="BNDV01000008">
    <property type="protein sequence ID" value="GHI12659.1"/>
    <property type="molecule type" value="Genomic_DNA"/>
</dbReference>
<feature type="transmembrane region" description="Helical" evidence="1">
    <location>
        <begin position="234"/>
        <end position="257"/>
    </location>
</feature>
<sequence>MAQHWTHQGGGWLPPRAPRQGVIPLRPLAAREILGGALTALGRYGARLLGALLLGQLGGLLLITAVAGAATLASLTRTAGSRAFVYVLVPAAALFLLFSWALAGALAAALLRPAVLGRPVAARELLRAALPRTPAVLGARLLALLAATGPGAAGFAAGLPPTALLPLAPVALWLSVLFALAPTAAGYEGLGPVAALRRSARLVRGAWWRTLAVTAPAGALALGASYALQQSFGAFGLLLAPALLLTFPQLAVGLLYADRRLRREQLAGPFTAQPLITGSA</sequence>
<keyword evidence="1" id="KW-0812">Transmembrane</keyword>
<accession>A0ABQ3NIS2</accession>
<evidence type="ECO:0000256" key="1">
    <source>
        <dbReference type="SAM" id="Phobius"/>
    </source>
</evidence>
<feature type="transmembrane region" description="Helical" evidence="1">
    <location>
        <begin position="206"/>
        <end position="228"/>
    </location>
</feature>
<feature type="transmembrane region" description="Helical" evidence="1">
    <location>
        <begin position="135"/>
        <end position="157"/>
    </location>
</feature>
<feature type="transmembrane region" description="Helical" evidence="1">
    <location>
        <begin position="163"/>
        <end position="185"/>
    </location>
</feature>
<organism evidence="2 3">
    <name type="scientific">Streptomyces virginiae</name>
    <name type="common">Streptomyces cinnamonensis</name>
    <dbReference type="NCBI Taxonomy" id="1961"/>
    <lineage>
        <taxon>Bacteria</taxon>
        <taxon>Bacillati</taxon>
        <taxon>Actinomycetota</taxon>
        <taxon>Actinomycetes</taxon>
        <taxon>Kitasatosporales</taxon>
        <taxon>Streptomycetaceae</taxon>
        <taxon>Streptomyces</taxon>
    </lineage>
</organism>
<keyword evidence="1" id="KW-0472">Membrane</keyword>
<dbReference type="Proteomes" id="UP000660554">
    <property type="component" value="Unassembled WGS sequence"/>
</dbReference>
<feature type="transmembrane region" description="Helical" evidence="1">
    <location>
        <begin position="84"/>
        <end position="114"/>
    </location>
</feature>
<name>A0ABQ3NIS2_STRVG</name>
<feature type="transmembrane region" description="Helical" evidence="1">
    <location>
        <begin position="48"/>
        <end position="72"/>
    </location>
</feature>
<evidence type="ECO:0000313" key="2">
    <source>
        <dbReference type="EMBL" id="GHI12659.1"/>
    </source>
</evidence>
<protein>
    <recommendedName>
        <fullName evidence="4">Integral membrane protein</fullName>
    </recommendedName>
</protein>
<comment type="caution">
    <text evidence="2">The sequence shown here is derived from an EMBL/GenBank/DDBJ whole genome shotgun (WGS) entry which is preliminary data.</text>
</comment>
<evidence type="ECO:0000313" key="3">
    <source>
        <dbReference type="Proteomes" id="UP000660554"/>
    </source>
</evidence>
<keyword evidence="1" id="KW-1133">Transmembrane helix</keyword>
<dbReference type="RefSeq" id="WP_148667985.1">
    <property type="nucleotide sequence ID" value="NZ_BMRU01000014.1"/>
</dbReference>